<evidence type="ECO:0000313" key="3">
    <source>
        <dbReference type="Proteomes" id="UP000324222"/>
    </source>
</evidence>
<evidence type="ECO:0000313" key="2">
    <source>
        <dbReference type="EMBL" id="MPD06046.1"/>
    </source>
</evidence>
<sequence length="121" mass="13299">MMDLRRYDGSGEKGDSLHDQGLVPSSSSHSTRSPRHRNQVRRGHTEERRDSYTRHTGMPTVKAKRGKPLANTLFSRLPEGAESHASLGKIIPLKNTPSLVAVSRRGGRREAPTSSTVIGVM</sequence>
<feature type="compositionally biased region" description="Basic and acidic residues" evidence="1">
    <location>
        <begin position="1"/>
        <end position="18"/>
    </location>
</feature>
<comment type="caution">
    <text evidence="2">The sequence shown here is derived from an EMBL/GenBank/DDBJ whole genome shotgun (WGS) entry which is preliminary data.</text>
</comment>
<evidence type="ECO:0000256" key="1">
    <source>
        <dbReference type="SAM" id="MobiDB-lite"/>
    </source>
</evidence>
<dbReference type="AlphaFoldDB" id="A0A5B7KGW3"/>
<feature type="compositionally biased region" description="Polar residues" evidence="1">
    <location>
        <begin position="112"/>
        <end position="121"/>
    </location>
</feature>
<keyword evidence="3" id="KW-1185">Reference proteome</keyword>
<gene>
    <name evidence="2" type="ORF">E2C01_101825</name>
</gene>
<name>A0A5B7KGW3_PORTR</name>
<reference evidence="2 3" key="1">
    <citation type="submission" date="2019-05" db="EMBL/GenBank/DDBJ databases">
        <title>Another draft genome of Portunus trituberculatus and its Hox gene families provides insights of decapod evolution.</title>
        <authorList>
            <person name="Jeong J.-H."/>
            <person name="Song I."/>
            <person name="Kim S."/>
            <person name="Choi T."/>
            <person name="Kim D."/>
            <person name="Ryu S."/>
            <person name="Kim W."/>
        </authorList>
    </citation>
    <scope>NUCLEOTIDE SEQUENCE [LARGE SCALE GENOMIC DNA]</scope>
    <source>
        <tissue evidence="2">Muscle</tissue>
    </source>
</reference>
<feature type="compositionally biased region" description="Basic residues" evidence="1">
    <location>
        <begin position="32"/>
        <end position="42"/>
    </location>
</feature>
<proteinExistence type="predicted"/>
<dbReference type="EMBL" id="VSRR010149117">
    <property type="protein sequence ID" value="MPD06046.1"/>
    <property type="molecule type" value="Genomic_DNA"/>
</dbReference>
<protein>
    <submittedName>
        <fullName evidence="2">Uncharacterized protein</fullName>
    </submittedName>
</protein>
<accession>A0A5B7KGW3</accession>
<feature type="compositionally biased region" description="Basic and acidic residues" evidence="1">
    <location>
        <begin position="43"/>
        <end position="53"/>
    </location>
</feature>
<feature type="region of interest" description="Disordered" evidence="1">
    <location>
        <begin position="1"/>
        <end position="68"/>
    </location>
</feature>
<feature type="region of interest" description="Disordered" evidence="1">
    <location>
        <begin position="102"/>
        <end position="121"/>
    </location>
</feature>
<organism evidence="2 3">
    <name type="scientific">Portunus trituberculatus</name>
    <name type="common">Swimming crab</name>
    <name type="synonym">Neptunus trituberculatus</name>
    <dbReference type="NCBI Taxonomy" id="210409"/>
    <lineage>
        <taxon>Eukaryota</taxon>
        <taxon>Metazoa</taxon>
        <taxon>Ecdysozoa</taxon>
        <taxon>Arthropoda</taxon>
        <taxon>Crustacea</taxon>
        <taxon>Multicrustacea</taxon>
        <taxon>Malacostraca</taxon>
        <taxon>Eumalacostraca</taxon>
        <taxon>Eucarida</taxon>
        <taxon>Decapoda</taxon>
        <taxon>Pleocyemata</taxon>
        <taxon>Brachyura</taxon>
        <taxon>Eubrachyura</taxon>
        <taxon>Portunoidea</taxon>
        <taxon>Portunidae</taxon>
        <taxon>Portuninae</taxon>
        <taxon>Portunus</taxon>
    </lineage>
</organism>
<dbReference type="Proteomes" id="UP000324222">
    <property type="component" value="Unassembled WGS sequence"/>
</dbReference>